<keyword evidence="1" id="KW-0175">Coiled coil</keyword>
<protein>
    <submittedName>
        <fullName evidence="3">7055_t:CDS:1</fullName>
    </submittedName>
</protein>
<evidence type="ECO:0000313" key="4">
    <source>
        <dbReference type="Proteomes" id="UP000789342"/>
    </source>
</evidence>
<feature type="region of interest" description="Disordered" evidence="2">
    <location>
        <begin position="490"/>
        <end position="534"/>
    </location>
</feature>
<proteinExistence type="predicted"/>
<dbReference type="Proteomes" id="UP000789342">
    <property type="component" value="Unassembled WGS sequence"/>
</dbReference>
<feature type="compositionally biased region" description="Basic and acidic residues" evidence="2">
    <location>
        <begin position="490"/>
        <end position="515"/>
    </location>
</feature>
<organism evidence="3 4">
    <name type="scientific">Acaulospora morrowiae</name>
    <dbReference type="NCBI Taxonomy" id="94023"/>
    <lineage>
        <taxon>Eukaryota</taxon>
        <taxon>Fungi</taxon>
        <taxon>Fungi incertae sedis</taxon>
        <taxon>Mucoromycota</taxon>
        <taxon>Glomeromycotina</taxon>
        <taxon>Glomeromycetes</taxon>
        <taxon>Diversisporales</taxon>
        <taxon>Acaulosporaceae</taxon>
        <taxon>Acaulospora</taxon>
    </lineage>
</organism>
<feature type="coiled-coil region" evidence="1">
    <location>
        <begin position="645"/>
        <end position="672"/>
    </location>
</feature>
<gene>
    <name evidence="3" type="ORF">AMORRO_LOCUS1629</name>
</gene>
<feature type="region of interest" description="Disordered" evidence="2">
    <location>
        <begin position="116"/>
        <end position="145"/>
    </location>
</feature>
<dbReference type="EMBL" id="CAJVPV010000618">
    <property type="protein sequence ID" value="CAG8465964.1"/>
    <property type="molecule type" value="Genomic_DNA"/>
</dbReference>
<reference evidence="3" key="1">
    <citation type="submission" date="2021-06" db="EMBL/GenBank/DDBJ databases">
        <authorList>
            <person name="Kallberg Y."/>
            <person name="Tangrot J."/>
            <person name="Rosling A."/>
        </authorList>
    </citation>
    <scope>NUCLEOTIDE SEQUENCE</scope>
    <source>
        <strain evidence="3">CL551</strain>
    </source>
</reference>
<accession>A0A9N8YZG7</accession>
<sequence>MDFYKDNPHSNNDNIYPILPKKDMPFRPWNAKALELNVEVADPTRNADDRSISVNDKYHRERFPVNPENSKISERYCTRSIEVDTVVEKENEKTKFSMREKVFQKKFTDKGKQIINEGRPRDIGCDYAKEDRENSSSGSSESTKMYASPWEVPANVMIANKDSEVDEKQMTEPILDNTSAFYQQTKHTDRYQHKFSDATGKKNKKKPSNNSLSNVESLSEELKTINISPVKNQITFEGSSDGFMFKSVPDAPETVTSKTWKKVNNKNPEWNQPCIPQYLENLKTELTLDEGKNDCADDIFLTGNVRPGCDDVSRISRHESDHSKASQEFRKPKTYLAGERSTISTWCQSDVFQVADNVRPAWGDGNKSRTSDQDRLHFLRKFDETRDDRVNETACNVKSGWGDKNETKRSEWNQPKVARVLDEFDNDWAIKKNISKQVEDVDGWSNKEKHLILDSREFRDNEPSNLVNYENIEKKNWSSTMRDVRVLSSDKKQGLVREPNDWNDARRQSPNEYEKNFASSKQWSNVTSTKDRVARRMPKKEIGELMENNPQNDQFEKDAIIDVRERIDKIVINPDITNNKTQCISPAERSSYASRNEVHEIKVNQLVFDGLKFVPEPNTLDVEPLINLGSPRPAPAPVLPSSSKLEDELKQINFFEYLKQEMEKEADEAKKKNKAPGTSFRKSSFLKEFDPLS</sequence>
<name>A0A9N8YZG7_9GLOM</name>
<feature type="compositionally biased region" description="Polar residues" evidence="2">
    <location>
        <begin position="517"/>
        <end position="528"/>
    </location>
</feature>
<dbReference type="AlphaFoldDB" id="A0A9N8YZG7"/>
<evidence type="ECO:0000313" key="3">
    <source>
        <dbReference type="EMBL" id="CAG8465964.1"/>
    </source>
</evidence>
<evidence type="ECO:0000256" key="2">
    <source>
        <dbReference type="SAM" id="MobiDB-lite"/>
    </source>
</evidence>
<feature type="compositionally biased region" description="Basic and acidic residues" evidence="2">
    <location>
        <begin position="186"/>
        <end position="200"/>
    </location>
</feature>
<evidence type="ECO:0000256" key="1">
    <source>
        <dbReference type="SAM" id="Coils"/>
    </source>
</evidence>
<feature type="compositionally biased region" description="Basic and acidic residues" evidence="2">
    <location>
        <begin position="116"/>
        <end position="134"/>
    </location>
</feature>
<keyword evidence="4" id="KW-1185">Reference proteome</keyword>
<comment type="caution">
    <text evidence="3">The sequence shown here is derived from an EMBL/GenBank/DDBJ whole genome shotgun (WGS) entry which is preliminary data.</text>
</comment>
<feature type="region of interest" description="Disordered" evidence="2">
    <location>
        <begin position="186"/>
        <end position="215"/>
    </location>
</feature>